<accession>A0ABV8TSR7</accession>
<dbReference type="EC" id="2.4.-.-" evidence="3"/>
<evidence type="ECO:0000313" key="3">
    <source>
        <dbReference type="EMBL" id="MFC4333781.1"/>
    </source>
</evidence>
<name>A0ABV8TSR7_9ACTN</name>
<reference evidence="4" key="1">
    <citation type="journal article" date="2019" name="Int. J. Syst. Evol. Microbiol.">
        <title>The Global Catalogue of Microorganisms (GCM) 10K type strain sequencing project: providing services to taxonomists for standard genome sequencing and annotation.</title>
        <authorList>
            <consortium name="The Broad Institute Genomics Platform"/>
            <consortium name="The Broad Institute Genome Sequencing Center for Infectious Disease"/>
            <person name="Wu L."/>
            <person name="Ma J."/>
        </authorList>
    </citation>
    <scope>NUCLEOTIDE SEQUENCE [LARGE SCALE GENOMIC DNA]</scope>
    <source>
        <strain evidence="4">IBRC-M 10908</strain>
    </source>
</reference>
<evidence type="ECO:0000313" key="4">
    <source>
        <dbReference type="Proteomes" id="UP001595823"/>
    </source>
</evidence>
<dbReference type="SUPFAM" id="SSF53756">
    <property type="entry name" value="UDP-Glycosyltransferase/glycogen phosphorylase"/>
    <property type="match status" value="1"/>
</dbReference>
<dbReference type="Gene3D" id="3.40.50.2000">
    <property type="entry name" value="Glycogen Phosphorylase B"/>
    <property type="match status" value="3"/>
</dbReference>
<gene>
    <name evidence="3" type="ORF">ACFPET_01050</name>
</gene>
<feature type="domain" description="Glycosyl transferase family 1" evidence="2">
    <location>
        <begin position="292"/>
        <end position="449"/>
    </location>
</feature>
<dbReference type="Pfam" id="PF00534">
    <property type="entry name" value="Glycos_transf_1"/>
    <property type="match status" value="1"/>
</dbReference>
<comment type="caution">
    <text evidence="3">The sequence shown here is derived from an EMBL/GenBank/DDBJ whole genome shotgun (WGS) entry which is preliminary data.</text>
</comment>
<organism evidence="3 4">
    <name type="scientific">Salininema proteolyticum</name>
    <dbReference type="NCBI Taxonomy" id="1607685"/>
    <lineage>
        <taxon>Bacteria</taxon>
        <taxon>Bacillati</taxon>
        <taxon>Actinomycetota</taxon>
        <taxon>Actinomycetes</taxon>
        <taxon>Glycomycetales</taxon>
        <taxon>Glycomycetaceae</taxon>
        <taxon>Salininema</taxon>
    </lineage>
</organism>
<keyword evidence="4" id="KW-1185">Reference proteome</keyword>
<keyword evidence="1 3" id="KW-0808">Transferase</keyword>
<dbReference type="PANTHER" id="PTHR12526:SF630">
    <property type="entry name" value="GLYCOSYLTRANSFERASE"/>
    <property type="match status" value="1"/>
</dbReference>
<evidence type="ECO:0000259" key="2">
    <source>
        <dbReference type="Pfam" id="PF00534"/>
    </source>
</evidence>
<dbReference type="GO" id="GO:0016757">
    <property type="term" value="F:glycosyltransferase activity"/>
    <property type="evidence" value="ECO:0007669"/>
    <property type="project" value="UniProtKB-KW"/>
</dbReference>
<dbReference type="PANTHER" id="PTHR12526">
    <property type="entry name" value="GLYCOSYLTRANSFERASE"/>
    <property type="match status" value="1"/>
</dbReference>
<dbReference type="InterPro" id="IPR001296">
    <property type="entry name" value="Glyco_trans_1"/>
</dbReference>
<keyword evidence="3" id="KW-0328">Glycosyltransferase</keyword>
<dbReference type="Proteomes" id="UP001595823">
    <property type="component" value="Unassembled WGS sequence"/>
</dbReference>
<proteinExistence type="predicted"/>
<evidence type="ECO:0000256" key="1">
    <source>
        <dbReference type="ARBA" id="ARBA00022679"/>
    </source>
</evidence>
<sequence>MSRNDVKRSLPREPIYGLTWTIPDNFGGLTSVLLHRSSTFARLGRRRVDILTLAYGLDVRARERELRETGRLAKKARLRNLWKELANLSDRKLAKGFAANDHTFDEPTDLLSYEGAGTTKRLAADGTVLQIDYFRRNGTRLVSDRRDVKKRGTVGGRRLTLFSRKGAVLNQWTRATGLYFAWFDHVMGTGPAYLINDSQFVGGFLHNYRRPDVTTVQVLHNSHLDHGAEDSFGRLAGHMVKTVKGLGSYDLVAPLTARQAGELDEARLAGGNMIPIPNSRTLDERPDVGERDRNDGIMVARLTYQKRIEHAVEAFAKVRADGGEARVRIFGDGRLRENVERQIEELDATPYVTLMGHRTDVKEHFHRASFSVLSSRFEGLPLVLVEGMGAGCIPIAYDVRYGAGDIITHGVDGFLVPAGDVDALAATIAEVSTLPEDRLRELRRNARERAADFSDEAVTREWGAALAEARDRKRALKSPKGKAVLDNLRAKQSELVFEGRIADGAELNGATVYLSWSARGLPVYGRIPATVREEAGSGLAFEARWPVERSRPVGSGVLDFDVEVEVPGGFARMRLCASEMLDAEAVENLEPYVTVKGNVSVKAL</sequence>
<protein>
    <submittedName>
        <fullName evidence="3">Glycosyltransferase</fullName>
        <ecNumber evidence="3">2.4.-.-</ecNumber>
    </submittedName>
</protein>
<dbReference type="RefSeq" id="WP_380617512.1">
    <property type="nucleotide sequence ID" value="NZ_JBHSDK010000001.1"/>
</dbReference>
<dbReference type="EMBL" id="JBHSDK010000001">
    <property type="protein sequence ID" value="MFC4333781.1"/>
    <property type="molecule type" value="Genomic_DNA"/>
</dbReference>